<evidence type="ECO:0000256" key="1">
    <source>
        <dbReference type="ARBA" id="ARBA00022801"/>
    </source>
</evidence>
<gene>
    <name evidence="3" type="ORF">HIJ39_19600</name>
</gene>
<sequence>MRFSRFSRILLWAVLGGMLLSGVAVSGTRRPTPVRVRRWNTRLLGQRQRIVYERVDHQPVTLYLFRPDHAGSKKRPVVVYIHGGALRYGTARISNRNTPHNRLLVMVERKLIQEGDDFVTINYRLAPLYPWPEPLHDARRAVRYLSDHATHLRIDNEKMAVMGDSAGGQLSAFVGLTLETEGPYPQPIVEGVVDLFGPTDRHAFALQWRRRHGLEPNPVFGVMTWERVKNESAVSYVHRGAPPFLIIQGTRDRIVPPRQSQLLRDKLAQAGVPVEEVLVKHAGHELVDRGGPINPPLTVLADQINDFFLQIL</sequence>
<reference evidence="3 4" key="1">
    <citation type="submission" date="2020-04" db="EMBL/GenBank/DDBJ databases">
        <authorList>
            <person name="Zhang R."/>
            <person name="Schippers A."/>
        </authorList>
    </citation>
    <scope>NUCLEOTIDE SEQUENCE [LARGE SCALE GENOMIC DNA]</scope>
    <source>
        <strain evidence="3 4">DSM 109850</strain>
    </source>
</reference>
<dbReference type="InterPro" id="IPR050300">
    <property type="entry name" value="GDXG_lipolytic_enzyme"/>
</dbReference>
<dbReference type="RefSeq" id="WP_169102713.1">
    <property type="nucleotide sequence ID" value="NZ_JABBVZ010000118.1"/>
</dbReference>
<dbReference type="PANTHER" id="PTHR48081">
    <property type="entry name" value="AB HYDROLASE SUPERFAMILY PROTEIN C4A8.06C"/>
    <property type="match status" value="1"/>
</dbReference>
<feature type="domain" description="BD-FAE-like" evidence="2">
    <location>
        <begin position="67"/>
        <end position="267"/>
    </location>
</feature>
<name>A0A7Y0L728_9FIRM</name>
<dbReference type="EMBL" id="JABBVZ010000118">
    <property type="protein sequence ID" value="NMP24524.1"/>
    <property type="molecule type" value="Genomic_DNA"/>
</dbReference>
<dbReference type="Gene3D" id="3.40.50.1820">
    <property type="entry name" value="alpha/beta hydrolase"/>
    <property type="match status" value="1"/>
</dbReference>
<protein>
    <submittedName>
        <fullName evidence="3">Alpha/beta hydrolase</fullName>
    </submittedName>
</protein>
<evidence type="ECO:0000313" key="3">
    <source>
        <dbReference type="EMBL" id="NMP24524.1"/>
    </source>
</evidence>
<evidence type="ECO:0000313" key="4">
    <source>
        <dbReference type="Proteomes" id="UP000533476"/>
    </source>
</evidence>
<organism evidence="3 4">
    <name type="scientific">Sulfobacillus harzensis</name>
    <dbReference type="NCBI Taxonomy" id="2729629"/>
    <lineage>
        <taxon>Bacteria</taxon>
        <taxon>Bacillati</taxon>
        <taxon>Bacillota</taxon>
        <taxon>Clostridia</taxon>
        <taxon>Eubacteriales</taxon>
        <taxon>Clostridiales Family XVII. Incertae Sedis</taxon>
        <taxon>Sulfobacillus</taxon>
    </lineage>
</organism>
<dbReference type="SUPFAM" id="SSF53474">
    <property type="entry name" value="alpha/beta-Hydrolases"/>
    <property type="match status" value="1"/>
</dbReference>
<keyword evidence="1 3" id="KW-0378">Hydrolase</keyword>
<dbReference type="AlphaFoldDB" id="A0A7Y0L728"/>
<dbReference type="InterPro" id="IPR049492">
    <property type="entry name" value="BD-FAE-like_dom"/>
</dbReference>
<dbReference type="InterPro" id="IPR029058">
    <property type="entry name" value="AB_hydrolase_fold"/>
</dbReference>
<dbReference type="Proteomes" id="UP000533476">
    <property type="component" value="Unassembled WGS sequence"/>
</dbReference>
<keyword evidence="4" id="KW-1185">Reference proteome</keyword>
<comment type="caution">
    <text evidence="3">The sequence shown here is derived from an EMBL/GenBank/DDBJ whole genome shotgun (WGS) entry which is preliminary data.</text>
</comment>
<dbReference type="GO" id="GO:0016787">
    <property type="term" value="F:hydrolase activity"/>
    <property type="evidence" value="ECO:0007669"/>
    <property type="project" value="UniProtKB-KW"/>
</dbReference>
<evidence type="ECO:0000259" key="2">
    <source>
        <dbReference type="Pfam" id="PF20434"/>
    </source>
</evidence>
<proteinExistence type="predicted"/>
<accession>A0A7Y0L728</accession>
<dbReference type="Pfam" id="PF20434">
    <property type="entry name" value="BD-FAE"/>
    <property type="match status" value="1"/>
</dbReference>